<dbReference type="AlphaFoldDB" id="A0A1Y1IU21"/>
<organism evidence="2 3">
    <name type="scientific">Klebsormidium nitens</name>
    <name type="common">Green alga</name>
    <name type="synonym">Ulothrix nitens</name>
    <dbReference type="NCBI Taxonomy" id="105231"/>
    <lineage>
        <taxon>Eukaryota</taxon>
        <taxon>Viridiplantae</taxon>
        <taxon>Streptophyta</taxon>
        <taxon>Klebsormidiophyceae</taxon>
        <taxon>Klebsormidiales</taxon>
        <taxon>Klebsormidiaceae</taxon>
        <taxon>Klebsormidium</taxon>
    </lineage>
</organism>
<evidence type="ECO:0000256" key="1">
    <source>
        <dbReference type="SAM" id="MobiDB-lite"/>
    </source>
</evidence>
<reference evidence="2 3" key="1">
    <citation type="journal article" date="2014" name="Nat. Commun.">
        <title>Klebsormidium flaccidum genome reveals primary factors for plant terrestrial adaptation.</title>
        <authorList>
            <person name="Hori K."/>
            <person name="Maruyama F."/>
            <person name="Fujisawa T."/>
            <person name="Togashi T."/>
            <person name="Yamamoto N."/>
            <person name="Seo M."/>
            <person name="Sato S."/>
            <person name="Yamada T."/>
            <person name="Mori H."/>
            <person name="Tajima N."/>
            <person name="Moriyama T."/>
            <person name="Ikeuchi M."/>
            <person name="Watanabe M."/>
            <person name="Wada H."/>
            <person name="Kobayashi K."/>
            <person name="Saito M."/>
            <person name="Masuda T."/>
            <person name="Sasaki-Sekimoto Y."/>
            <person name="Mashiguchi K."/>
            <person name="Awai K."/>
            <person name="Shimojima M."/>
            <person name="Masuda S."/>
            <person name="Iwai M."/>
            <person name="Nobusawa T."/>
            <person name="Narise T."/>
            <person name="Kondo S."/>
            <person name="Saito H."/>
            <person name="Sato R."/>
            <person name="Murakawa M."/>
            <person name="Ihara Y."/>
            <person name="Oshima-Yamada Y."/>
            <person name="Ohtaka K."/>
            <person name="Satoh M."/>
            <person name="Sonobe K."/>
            <person name="Ishii M."/>
            <person name="Ohtani R."/>
            <person name="Kanamori-Sato M."/>
            <person name="Honoki R."/>
            <person name="Miyazaki D."/>
            <person name="Mochizuki H."/>
            <person name="Umetsu J."/>
            <person name="Higashi K."/>
            <person name="Shibata D."/>
            <person name="Kamiya Y."/>
            <person name="Sato N."/>
            <person name="Nakamura Y."/>
            <person name="Tabata S."/>
            <person name="Ida S."/>
            <person name="Kurokawa K."/>
            <person name="Ohta H."/>
        </authorList>
    </citation>
    <scope>NUCLEOTIDE SEQUENCE [LARGE SCALE GENOMIC DNA]</scope>
    <source>
        <strain evidence="2 3">NIES-2285</strain>
    </source>
</reference>
<protein>
    <submittedName>
        <fullName evidence="2">Uncharacterized protein</fullName>
    </submittedName>
</protein>
<accession>A0A1Y1IU21</accession>
<sequence>MRLNFGRVSFGTGRPLTDLGTRSSPRGGSWAGPGAERPVTTTLGVSDRLGRAERPVTTSLGVSDRPRPWRGANRRTGGNRSGAAGVGTSLGVSSRPKGIKNSPEGARAGRTGSGRGDYKLRGKRPAWTGAGCEPEERPGRLQA</sequence>
<dbReference type="EMBL" id="DF237784">
    <property type="protein sequence ID" value="GAQ91688.1"/>
    <property type="molecule type" value="Genomic_DNA"/>
</dbReference>
<feature type="compositionally biased region" description="Basic and acidic residues" evidence="1">
    <location>
        <begin position="134"/>
        <end position="143"/>
    </location>
</feature>
<feature type="region of interest" description="Disordered" evidence="1">
    <location>
        <begin position="1"/>
        <end position="143"/>
    </location>
</feature>
<evidence type="ECO:0000313" key="3">
    <source>
        <dbReference type="Proteomes" id="UP000054558"/>
    </source>
</evidence>
<gene>
    <name evidence="2" type="ORF">KFL_008350010</name>
</gene>
<name>A0A1Y1IU21_KLENI</name>
<keyword evidence="3" id="KW-1185">Reference proteome</keyword>
<evidence type="ECO:0000313" key="2">
    <source>
        <dbReference type="EMBL" id="GAQ91688.1"/>
    </source>
</evidence>
<proteinExistence type="predicted"/>
<dbReference type="Proteomes" id="UP000054558">
    <property type="component" value="Unassembled WGS sequence"/>
</dbReference>